<evidence type="ECO:0000313" key="3">
    <source>
        <dbReference type="Proteomes" id="UP001143474"/>
    </source>
</evidence>
<keyword evidence="3" id="KW-1185">Reference proteome</keyword>
<sequence length="575" mass="59021">MTPSRKPSRATVITASIAIGVFGAGAGLGTVIAARSEQPVKGEVIRLAAGTYTLNDGAQAWTSQKAGGDPAPPAGSNAGGAITDKGAAKTSMNAKICLTATIDGHAVSGGGGGCQNLPVLASAHAPLQRPGNPKSVTTKEAAPPKTATNPPAVKPVKNSTPQENGGGGGGGGGNGGGGGGGGTQKAPDPAPIQPPKATTKPAPAPAPTKKVSGNISDSGSTIDKPSQNLAEKPKLNIGASAGPKSADDREEKKQQEPPAPKQAKPTGTLKPALPNSTQKPKSQGTSKPTSPTAAPKPSGPLKPAHPTSEPLVTNGPAEPDRPAQEAQLPTPDSQQEPDGSVLRPADPSQEGGASDGSDSLPVFKDPELLRRAQEALGLDKNMRYTDENGVWDLNIAPPGTPPCRDYSPEELQGLGADQEGAVIPRDSCQWPAFVRWLYAEPAPGEVSNWTKFTGLPERNLEFVVTNQAPEQPDQQNQQGEQGQSDQQEPGNEPGQLLPDQPGQLDPAQPDQQNQQNQQNQSDPAQPSGPEQHSSRFDRSGGVDPAQPPQHDRRGSGHVKSGPGQVEPYQDGYTGP</sequence>
<feature type="compositionally biased region" description="Low complexity" evidence="1">
    <location>
        <begin position="505"/>
        <end position="527"/>
    </location>
</feature>
<evidence type="ECO:0000256" key="1">
    <source>
        <dbReference type="SAM" id="MobiDB-lite"/>
    </source>
</evidence>
<feature type="compositionally biased region" description="Basic and acidic residues" evidence="1">
    <location>
        <begin position="245"/>
        <end position="255"/>
    </location>
</feature>
<feature type="region of interest" description="Disordered" evidence="1">
    <location>
        <begin position="460"/>
        <end position="575"/>
    </location>
</feature>
<dbReference type="RefSeq" id="WP_271215382.1">
    <property type="nucleotide sequence ID" value="NZ_BAAAVD010000021.1"/>
</dbReference>
<dbReference type="EMBL" id="BSEV01000001">
    <property type="protein sequence ID" value="GLK06786.1"/>
    <property type="molecule type" value="Genomic_DNA"/>
</dbReference>
<feature type="compositionally biased region" description="Polar residues" evidence="1">
    <location>
        <begin position="274"/>
        <end position="292"/>
    </location>
</feature>
<feature type="compositionally biased region" description="Polar residues" evidence="1">
    <location>
        <begin position="211"/>
        <end position="229"/>
    </location>
</feature>
<organism evidence="2 3">
    <name type="scientific">Streptosporangium carneum</name>
    <dbReference type="NCBI Taxonomy" id="47481"/>
    <lineage>
        <taxon>Bacteria</taxon>
        <taxon>Bacillati</taxon>
        <taxon>Actinomycetota</taxon>
        <taxon>Actinomycetes</taxon>
        <taxon>Streptosporangiales</taxon>
        <taxon>Streptosporangiaceae</taxon>
        <taxon>Streptosporangium</taxon>
    </lineage>
</organism>
<name>A0A9W6HVY8_9ACTN</name>
<reference evidence="2" key="1">
    <citation type="journal article" date="2014" name="Int. J. Syst. Evol. Microbiol.">
        <title>Complete genome sequence of Corynebacterium casei LMG S-19264T (=DSM 44701T), isolated from a smear-ripened cheese.</title>
        <authorList>
            <consortium name="US DOE Joint Genome Institute (JGI-PGF)"/>
            <person name="Walter F."/>
            <person name="Albersmeier A."/>
            <person name="Kalinowski J."/>
            <person name="Ruckert C."/>
        </authorList>
    </citation>
    <scope>NUCLEOTIDE SEQUENCE</scope>
    <source>
        <strain evidence="2">VKM Ac-2007</strain>
    </source>
</reference>
<protein>
    <submittedName>
        <fullName evidence="2">Uncharacterized protein</fullName>
    </submittedName>
</protein>
<dbReference type="AlphaFoldDB" id="A0A9W6HVY8"/>
<reference evidence="2" key="2">
    <citation type="submission" date="2023-01" db="EMBL/GenBank/DDBJ databases">
        <authorList>
            <person name="Sun Q."/>
            <person name="Evtushenko L."/>
        </authorList>
    </citation>
    <scope>NUCLEOTIDE SEQUENCE</scope>
    <source>
        <strain evidence="2">VKM Ac-2007</strain>
    </source>
</reference>
<feature type="region of interest" description="Disordered" evidence="1">
    <location>
        <begin position="61"/>
        <end position="81"/>
    </location>
</feature>
<dbReference type="PRINTS" id="PR01217">
    <property type="entry name" value="PRICHEXTENSN"/>
</dbReference>
<feature type="compositionally biased region" description="Low complexity" evidence="1">
    <location>
        <begin position="66"/>
        <end position="81"/>
    </location>
</feature>
<feature type="region of interest" description="Disordered" evidence="1">
    <location>
        <begin position="125"/>
        <end position="366"/>
    </location>
</feature>
<dbReference type="Proteomes" id="UP001143474">
    <property type="component" value="Unassembled WGS sequence"/>
</dbReference>
<proteinExistence type="predicted"/>
<feature type="compositionally biased region" description="Low complexity" evidence="1">
    <location>
        <begin position="138"/>
        <end position="155"/>
    </location>
</feature>
<feature type="region of interest" description="Disordered" evidence="1">
    <location>
        <begin position="390"/>
        <end position="411"/>
    </location>
</feature>
<evidence type="ECO:0000313" key="2">
    <source>
        <dbReference type="EMBL" id="GLK06786.1"/>
    </source>
</evidence>
<gene>
    <name evidence="2" type="ORF">GCM10017600_01910</name>
</gene>
<feature type="compositionally biased region" description="Gly residues" evidence="1">
    <location>
        <begin position="164"/>
        <end position="183"/>
    </location>
</feature>
<comment type="caution">
    <text evidence="2">The sequence shown here is derived from an EMBL/GenBank/DDBJ whole genome shotgun (WGS) entry which is preliminary data.</text>
</comment>
<feature type="compositionally biased region" description="Low complexity" evidence="1">
    <location>
        <begin position="466"/>
        <end position="490"/>
    </location>
</feature>
<accession>A0A9W6HVY8</accession>